<keyword evidence="1" id="KW-0812">Transmembrane</keyword>
<reference evidence="2 3" key="1">
    <citation type="submission" date="2024-02" db="EMBL/GenBank/DDBJ databases">
        <authorList>
            <person name="Chen Y."/>
            <person name="Shah S."/>
            <person name="Dougan E. K."/>
            <person name="Thang M."/>
            <person name="Chan C."/>
        </authorList>
    </citation>
    <scope>NUCLEOTIDE SEQUENCE [LARGE SCALE GENOMIC DNA]</scope>
</reference>
<name>A0ABP0MH17_9DINO</name>
<feature type="transmembrane region" description="Helical" evidence="1">
    <location>
        <begin position="202"/>
        <end position="219"/>
    </location>
</feature>
<evidence type="ECO:0000313" key="2">
    <source>
        <dbReference type="EMBL" id="CAK9050791.1"/>
    </source>
</evidence>
<feature type="transmembrane region" description="Helical" evidence="1">
    <location>
        <begin position="239"/>
        <end position="257"/>
    </location>
</feature>
<organism evidence="2 3">
    <name type="scientific">Durusdinium trenchii</name>
    <dbReference type="NCBI Taxonomy" id="1381693"/>
    <lineage>
        <taxon>Eukaryota</taxon>
        <taxon>Sar</taxon>
        <taxon>Alveolata</taxon>
        <taxon>Dinophyceae</taxon>
        <taxon>Suessiales</taxon>
        <taxon>Symbiodiniaceae</taxon>
        <taxon>Durusdinium</taxon>
    </lineage>
</organism>
<feature type="transmembrane region" description="Helical" evidence="1">
    <location>
        <begin position="269"/>
        <end position="289"/>
    </location>
</feature>
<keyword evidence="1" id="KW-0472">Membrane</keyword>
<feature type="transmembrane region" description="Helical" evidence="1">
    <location>
        <begin position="85"/>
        <end position="103"/>
    </location>
</feature>
<keyword evidence="1" id="KW-1133">Transmembrane helix</keyword>
<protein>
    <recommendedName>
        <fullName evidence="4">EamA domain-containing protein</fullName>
    </recommendedName>
</protein>
<feature type="transmembrane region" description="Helical" evidence="1">
    <location>
        <begin position="309"/>
        <end position="326"/>
    </location>
</feature>
<evidence type="ECO:0008006" key="4">
    <source>
        <dbReference type="Google" id="ProtNLM"/>
    </source>
</evidence>
<proteinExistence type="predicted"/>
<evidence type="ECO:0000256" key="1">
    <source>
        <dbReference type="SAM" id="Phobius"/>
    </source>
</evidence>
<gene>
    <name evidence="2" type="ORF">CCMP2556_LOCUS25864</name>
</gene>
<dbReference type="Proteomes" id="UP001642484">
    <property type="component" value="Unassembled WGS sequence"/>
</dbReference>
<sequence length="348" mass="38071">MVTEHGSMYSSAAYVVLVIAFGTVLHPELKAFYRHGHGSMKNTVSAIDTIAACCFLFLLRCAVSLKSEGSSRPWCEKLRWAAPPGIFVFLVITLSTWANYLSYETFALTAPSELLFVWCLARCCQHEERRRPVAQDLPAVFFTTLGTCCLSFTSSSSHAFDALLAALLCRWCQASMTVALRSCCVVLSGPGKEETVSVLEIAQLKLMVTSCLCLPYAIITEGVAPWSTIVSSSLWADHSSAMLLIGSVLITIGFQWSTVGLNRSFRSPLCALLQSTLQPLTSCVLVLLLADSPWQKILGLKQLRGTIDIIGLCCLMVGLFLSAWVSRRQLTSADEGMEFPDRRLLTSG</sequence>
<comment type="caution">
    <text evidence="2">The sequence shown here is derived from an EMBL/GenBank/DDBJ whole genome shotgun (WGS) entry which is preliminary data.</text>
</comment>
<keyword evidence="3" id="KW-1185">Reference proteome</keyword>
<evidence type="ECO:0000313" key="3">
    <source>
        <dbReference type="Proteomes" id="UP001642484"/>
    </source>
</evidence>
<accession>A0ABP0MH17</accession>
<dbReference type="EMBL" id="CAXAMN010017580">
    <property type="protein sequence ID" value="CAK9050791.1"/>
    <property type="molecule type" value="Genomic_DNA"/>
</dbReference>
<feature type="transmembrane region" description="Helical" evidence="1">
    <location>
        <begin position="46"/>
        <end position="65"/>
    </location>
</feature>
<feature type="transmembrane region" description="Helical" evidence="1">
    <location>
        <begin position="6"/>
        <end position="25"/>
    </location>
</feature>